<gene>
    <name evidence="7" type="ORF">FB473_003367</name>
</gene>
<evidence type="ECO:0000256" key="2">
    <source>
        <dbReference type="ARBA" id="ARBA00022525"/>
    </source>
</evidence>
<accession>A0ABX0SJV3</accession>
<evidence type="ECO:0000256" key="4">
    <source>
        <dbReference type="SAM" id="MobiDB-lite"/>
    </source>
</evidence>
<protein>
    <submittedName>
        <fullName evidence="7">LPXTG-motif cell wall-anchored protein</fullName>
    </submittedName>
</protein>
<dbReference type="EMBL" id="JAAMOZ010000004">
    <property type="protein sequence ID" value="NIH58670.1"/>
    <property type="molecule type" value="Genomic_DNA"/>
</dbReference>
<keyword evidence="2" id="KW-0964">Secreted</keyword>
<dbReference type="RefSeq" id="WP_167171556.1">
    <property type="nucleotide sequence ID" value="NZ_BAAAOO010000006.1"/>
</dbReference>
<evidence type="ECO:0000256" key="5">
    <source>
        <dbReference type="SAM" id="Phobius"/>
    </source>
</evidence>
<dbReference type="SUPFAM" id="SSF48239">
    <property type="entry name" value="Terpenoid cyclases/Protein prenyltransferases"/>
    <property type="match status" value="1"/>
</dbReference>
<dbReference type="Gene3D" id="1.50.10.20">
    <property type="match status" value="1"/>
</dbReference>
<proteinExistence type="predicted"/>
<evidence type="ECO:0000256" key="1">
    <source>
        <dbReference type="ARBA" id="ARBA00004613"/>
    </source>
</evidence>
<reference evidence="7 8" key="1">
    <citation type="submission" date="2020-02" db="EMBL/GenBank/DDBJ databases">
        <title>Sequencing the genomes of 1000 actinobacteria strains.</title>
        <authorList>
            <person name="Klenk H.-P."/>
        </authorList>
    </citation>
    <scope>NUCLEOTIDE SEQUENCE [LARGE SCALE GENOMIC DNA]</scope>
    <source>
        <strain evidence="7 8">DSM 19609</strain>
    </source>
</reference>
<feature type="compositionally biased region" description="Low complexity" evidence="4">
    <location>
        <begin position="315"/>
        <end position="350"/>
    </location>
</feature>
<feature type="signal peptide" evidence="6">
    <location>
        <begin position="1"/>
        <end position="27"/>
    </location>
</feature>
<name>A0ABX0SJV3_9ACTN</name>
<organism evidence="7 8">
    <name type="scientific">Brooklawnia cerclae</name>
    <dbReference type="NCBI Taxonomy" id="349934"/>
    <lineage>
        <taxon>Bacteria</taxon>
        <taxon>Bacillati</taxon>
        <taxon>Actinomycetota</taxon>
        <taxon>Actinomycetes</taxon>
        <taxon>Propionibacteriales</taxon>
        <taxon>Propionibacteriaceae</taxon>
        <taxon>Brooklawnia</taxon>
    </lineage>
</organism>
<evidence type="ECO:0000313" key="7">
    <source>
        <dbReference type="EMBL" id="NIH58670.1"/>
    </source>
</evidence>
<dbReference type="PANTHER" id="PTHR10559:SF18">
    <property type="entry name" value="TRANSCOBALAMIN II"/>
    <property type="match status" value="1"/>
</dbReference>
<evidence type="ECO:0000256" key="6">
    <source>
        <dbReference type="SAM" id="SignalP"/>
    </source>
</evidence>
<dbReference type="InterPro" id="IPR008930">
    <property type="entry name" value="Terpenoid_cyclase/PrenylTrfase"/>
</dbReference>
<sequence>MNLRNKLLAVGIAAGLVLTPVASTALASQSHAGPVVSQVQNQDAATRAADWLNSQFVDSTYLTGFTGEGDPSNTADAVLALVASQAHPETITKAVEWLQSQAPTAATNAGNSARFLLVADAMGIDPTDFGGVDLVSKVADDGSSQAGNPYGLALQVLALSRSGATVPDGIVNALSATQEASGAFAFPSGIDIDSTGLAALALSLLTEDPDAQDAADAAVQWLLDNQCTTVVGQCTSVGAYWGSYSPANTSGLVIPALATAGYDETDEVAWLLTQQTGDGGFAYNGASDIYATSQALIAITGSSLATVEMFEYTEPTQTPVPTSVAPTPVPEETTPTTSASSTSPAPTASADKPQKLPQTGSDGSGMIGLALITLAAGVVAASRIRK</sequence>
<comment type="caution">
    <text evidence="7">The sequence shown here is derived from an EMBL/GenBank/DDBJ whole genome shotgun (WGS) entry which is preliminary data.</text>
</comment>
<dbReference type="PANTHER" id="PTHR10559">
    <property type="entry name" value="TRANSCOBALAMIN-1/GASTRIC INTRINSIC FACTOR"/>
    <property type="match status" value="1"/>
</dbReference>
<evidence type="ECO:0000313" key="8">
    <source>
        <dbReference type="Proteomes" id="UP000749311"/>
    </source>
</evidence>
<feature type="transmembrane region" description="Helical" evidence="5">
    <location>
        <begin position="363"/>
        <end position="381"/>
    </location>
</feature>
<dbReference type="InterPro" id="IPR051588">
    <property type="entry name" value="Cobalamin_Transport"/>
</dbReference>
<dbReference type="Pfam" id="PF01122">
    <property type="entry name" value="Cobalamin_bind"/>
    <property type="match status" value="1"/>
</dbReference>
<feature type="chain" id="PRO_5045185222" evidence="6">
    <location>
        <begin position="28"/>
        <end position="386"/>
    </location>
</feature>
<keyword evidence="8" id="KW-1185">Reference proteome</keyword>
<evidence type="ECO:0000256" key="3">
    <source>
        <dbReference type="ARBA" id="ARBA00022729"/>
    </source>
</evidence>
<keyword evidence="5" id="KW-0812">Transmembrane</keyword>
<dbReference type="Proteomes" id="UP000749311">
    <property type="component" value="Unassembled WGS sequence"/>
</dbReference>
<keyword evidence="5" id="KW-1133">Transmembrane helix</keyword>
<keyword evidence="3 6" id="KW-0732">Signal</keyword>
<comment type="subcellular location">
    <subcellularLocation>
        <location evidence="1">Secreted</location>
    </subcellularLocation>
</comment>
<dbReference type="InterPro" id="IPR002157">
    <property type="entry name" value="Cbl-bd_prot"/>
</dbReference>
<keyword evidence="5" id="KW-0472">Membrane</keyword>
<feature type="region of interest" description="Disordered" evidence="4">
    <location>
        <begin position="315"/>
        <end position="361"/>
    </location>
</feature>